<keyword evidence="2" id="KW-0479">Metal-binding</keyword>
<dbReference type="InterPro" id="IPR037278">
    <property type="entry name" value="ARFGAP/RecO"/>
</dbReference>
<proteinExistence type="predicted"/>
<dbReference type="Gene3D" id="1.10.220.150">
    <property type="entry name" value="Arf GTPase activating protein"/>
    <property type="match status" value="1"/>
</dbReference>
<dbReference type="EMBL" id="JAODUO010000513">
    <property type="protein sequence ID" value="KAK2179105.1"/>
    <property type="molecule type" value="Genomic_DNA"/>
</dbReference>
<protein>
    <recommendedName>
        <fullName evidence="7">Arf-GAP domain-containing protein</fullName>
    </recommendedName>
</protein>
<name>A0AAD9KXF0_RIDPI</name>
<keyword evidence="4" id="KW-0862">Zinc</keyword>
<evidence type="ECO:0000256" key="6">
    <source>
        <dbReference type="SAM" id="MobiDB-lite"/>
    </source>
</evidence>
<dbReference type="GO" id="GO:0008270">
    <property type="term" value="F:zinc ion binding"/>
    <property type="evidence" value="ECO:0007669"/>
    <property type="project" value="UniProtKB-KW"/>
</dbReference>
<keyword evidence="1" id="KW-0343">GTPase activation</keyword>
<dbReference type="PROSITE" id="PS50115">
    <property type="entry name" value="ARFGAP"/>
    <property type="match status" value="1"/>
</dbReference>
<dbReference type="Pfam" id="PF01412">
    <property type="entry name" value="ArfGap"/>
    <property type="match status" value="1"/>
</dbReference>
<reference evidence="8" key="1">
    <citation type="journal article" date="2023" name="Mol. Biol. Evol.">
        <title>Third-Generation Sequencing Reveals the Adaptive Role of the Epigenome in Three Deep-Sea Polychaetes.</title>
        <authorList>
            <person name="Perez M."/>
            <person name="Aroh O."/>
            <person name="Sun Y."/>
            <person name="Lan Y."/>
            <person name="Juniper S.K."/>
            <person name="Young C.R."/>
            <person name="Angers B."/>
            <person name="Qian P.Y."/>
        </authorList>
    </citation>
    <scope>NUCLEOTIDE SEQUENCE</scope>
    <source>
        <strain evidence="8">R07B-5</strain>
    </source>
</reference>
<gene>
    <name evidence="8" type="ORF">NP493_513g01006</name>
</gene>
<evidence type="ECO:0000256" key="3">
    <source>
        <dbReference type="ARBA" id="ARBA00022771"/>
    </source>
</evidence>
<evidence type="ECO:0000256" key="2">
    <source>
        <dbReference type="ARBA" id="ARBA00022723"/>
    </source>
</evidence>
<evidence type="ECO:0000313" key="9">
    <source>
        <dbReference type="Proteomes" id="UP001209878"/>
    </source>
</evidence>
<dbReference type="CDD" id="cd08831">
    <property type="entry name" value="ArfGap_ArfGap2_3_like"/>
    <property type="match status" value="1"/>
</dbReference>
<dbReference type="GO" id="GO:0005096">
    <property type="term" value="F:GTPase activator activity"/>
    <property type="evidence" value="ECO:0007669"/>
    <property type="project" value="UniProtKB-KW"/>
</dbReference>
<dbReference type="GO" id="GO:0000139">
    <property type="term" value="C:Golgi membrane"/>
    <property type="evidence" value="ECO:0007669"/>
    <property type="project" value="GOC"/>
</dbReference>
<feature type="region of interest" description="Disordered" evidence="6">
    <location>
        <begin position="402"/>
        <end position="524"/>
    </location>
</feature>
<feature type="domain" description="Arf-GAP" evidence="7">
    <location>
        <begin position="12"/>
        <end position="119"/>
    </location>
</feature>
<keyword evidence="9" id="KW-1185">Reference proteome</keyword>
<dbReference type="Proteomes" id="UP001209878">
    <property type="component" value="Unassembled WGS sequence"/>
</dbReference>
<comment type="caution">
    <text evidence="8">The sequence shown here is derived from an EMBL/GenBank/DDBJ whole genome shotgun (WGS) entry which is preliminary data.</text>
</comment>
<dbReference type="SMART" id="SM00105">
    <property type="entry name" value="ArfGap"/>
    <property type="match status" value="1"/>
</dbReference>
<dbReference type="SUPFAM" id="SSF57863">
    <property type="entry name" value="ArfGap/RecO-like zinc finger"/>
    <property type="match status" value="1"/>
</dbReference>
<dbReference type="AlphaFoldDB" id="A0AAD9KXF0"/>
<evidence type="ECO:0000256" key="1">
    <source>
        <dbReference type="ARBA" id="ARBA00022468"/>
    </source>
</evidence>
<dbReference type="PANTHER" id="PTHR45686">
    <property type="entry name" value="ADP-RIBOSYLATION FACTOR GTPASE ACTIVATING PROTEIN 3, ISOFORM H-RELATED"/>
    <property type="match status" value="1"/>
</dbReference>
<dbReference type="InterPro" id="IPR038508">
    <property type="entry name" value="ArfGAP_dom_sf"/>
</dbReference>
<feature type="region of interest" description="Disordered" evidence="6">
    <location>
        <begin position="178"/>
        <end position="207"/>
    </location>
</feature>
<dbReference type="PRINTS" id="PR00405">
    <property type="entry name" value="REVINTRACTNG"/>
</dbReference>
<dbReference type="GO" id="GO:0048205">
    <property type="term" value="P:COPI coating of Golgi vesicle"/>
    <property type="evidence" value="ECO:0007669"/>
    <property type="project" value="TreeGrafter"/>
</dbReference>
<keyword evidence="3 5" id="KW-0863">Zinc-finger</keyword>
<evidence type="ECO:0000256" key="4">
    <source>
        <dbReference type="ARBA" id="ARBA00022833"/>
    </source>
</evidence>
<evidence type="ECO:0000313" key="8">
    <source>
        <dbReference type="EMBL" id="KAK2179105.1"/>
    </source>
</evidence>
<feature type="compositionally biased region" description="Polar residues" evidence="6">
    <location>
        <begin position="510"/>
        <end position="519"/>
    </location>
</feature>
<evidence type="ECO:0000259" key="7">
    <source>
        <dbReference type="PROSITE" id="PS50115"/>
    </source>
</evidence>
<dbReference type="PANTHER" id="PTHR45686:SF4">
    <property type="entry name" value="ADP-RIBOSYLATION FACTOR GTPASE ACTIVATING PROTEIN 3, ISOFORM H"/>
    <property type="match status" value="1"/>
</dbReference>
<dbReference type="InterPro" id="IPR001164">
    <property type="entry name" value="ArfGAP_dom"/>
</dbReference>
<sequence>MAEECPCKADINAIFKRLRSIPANRQCFDCNAQSPTWASVTYGVFLCIDCSAIHRSLGVHLTFIRSTQLDTTWTWLQLRAMQVGGNAAATSFFHQHGCDTTDAQRKYNSNTARLYREKLHSEAMKCLKMQGTKLHVTPGGMAVPPSPTETVKDVDFFKEHVVDTEVKMEPGMSLSHSAISEPMPMRNGGGNGNGNGIKQDLPPSEGPNVDAALSVSPTLAIQMAEPRKATIGGRKATPAKKGLGTRKGLGAQKVKANFSAIESAAHQKDKDAEQMAAASRIETKVDEKKMSSLRFAYENQMTLDQKRNEEKMKKMDPKKADQMQRLGMGMGGHRDASHSAMSDIKTIDQQPVDPNNFDGFMSSRDSRFGGADDFDVIGSFSSPSRGYGSAYGGGGGYGGNKSRGWGGDAPDPMWDTRGGFDSKQDSTNVIEEIPSIKTGRPDSNQSRSRKMLETSSTSDDAQKKFGNAKSISSNQFFGNRDPDFETRQNLSRLEGSTGISSADLFGGDSPYSSRDNYSSGPDLADLKDGMKDGVNRVAGKLSQLASGIMSSIQDNY</sequence>
<accession>A0AAD9KXF0</accession>
<dbReference type="FunFam" id="1.10.220.150:FF:000004">
    <property type="entry name" value="Putative ADP-ribosylation factor GTPase-activating protein 2"/>
    <property type="match status" value="1"/>
</dbReference>
<evidence type="ECO:0000256" key="5">
    <source>
        <dbReference type="PROSITE-ProRule" id="PRU00288"/>
    </source>
</evidence>
<organism evidence="8 9">
    <name type="scientific">Ridgeia piscesae</name>
    <name type="common">Tubeworm</name>
    <dbReference type="NCBI Taxonomy" id="27915"/>
    <lineage>
        <taxon>Eukaryota</taxon>
        <taxon>Metazoa</taxon>
        <taxon>Spiralia</taxon>
        <taxon>Lophotrochozoa</taxon>
        <taxon>Annelida</taxon>
        <taxon>Polychaeta</taxon>
        <taxon>Sedentaria</taxon>
        <taxon>Canalipalpata</taxon>
        <taxon>Sabellida</taxon>
        <taxon>Siboglinidae</taxon>
        <taxon>Ridgeia</taxon>
    </lineage>
</organism>